<organism evidence="1 3">
    <name type="scientific">Ensete ventricosum</name>
    <name type="common">Abyssinian banana</name>
    <name type="synonym">Musa ensete</name>
    <dbReference type="NCBI Taxonomy" id="4639"/>
    <lineage>
        <taxon>Eukaryota</taxon>
        <taxon>Viridiplantae</taxon>
        <taxon>Streptophyta</taxon>
        <taxon>Embryophyta</taxon>
        <taxon>Tracheophyta</taxon>
        <taxon>Spermatophyta</taxon>
        <taxon>Magnoliopsida</taxon>
        <taxon>Liliopsida</taxon>
        <taxon>Zingiberales</taxon>
        <taxon>Musaceae</taxon>
        <taxon>Ensete</taxon>
    </lineage>
</organism>
<evidence type="ECO:0000313" key="3">
    <source>
        <dbReference type="Proteomes" id="UP000287651"/>
    </source>
</evidence>
<proteinExistence type="predicted"/>
<evidence type="ECO:0000313" key="1">
    <source>
        <dbReference type="EMBL" id="RRT63502.1"/>
    </source>
</evidence>
<reference evidence="1" key="3">
    <citation type="submission" date="2018-09" db="EMBL/GenBank/DDBJ databases">
        <authorList>
            <person name="Harrison J."/>
            <person name="Moore K.A."/>
            <person name="Paszkiewicz K."/>
            <person name="Jones T."/>
            <person name="Grant M."/>
            <person name="Ambacheew D."/>
            <person name="Muzemil S."/>
            <person name="Studholme D."/>
        </authorList>
    </citation>
    <scope>NUCLEOTIDE SEQUENCE</scope>
</reference>
<dbReference type="AlphaFoldDB" id="A0A426ZHP5"/>
<reference evidence="1 3" key="1">
    <citation type="journal article" date="2014" name="Agronomy (Basel)">
        <title>A Draft Genome Sequence for Ensete ventricosum, the Drought-Tolerant Tree Against Hunger.</title>
        <authorList>
            <person name="Harrison J."/>
            <person name="Moore K.A."/>
            <person name="Paszkiewicz K."/>
            <person name="Jones T."/>
            <person name="Grant M."/>
            <person name="Ambacheew D."/>
            <person name="Muzemil S."/>
            <person name="Studholme D.J."/>
        </authorList>
    </citation>
    <scope>NUCLEOTIDE SEQUENCE [LARGE SCALE GENOMIC DNA]</scope>
</reference>
<evidence type="ECO:0000313" key="2">
    <source>
        <dbReference type="EMBL" id="RZR73261.1"/>
    </source>
</evidence>
<sequence length="74" mass="8140">MSLPWVGSPLDPTTVRALWSTSRGMSLSWGRRRPPASSPALPSPPFRISKPLSISRNLLFSSLETILKCKMVST</sequence>
<reference evidence="2" key="2">
    <citation type="journal article" date="2018" name="Data Brief">
        <title>Genome sequence data from 17 accessions of Ensete ventricosum, a staple food crop for millions in Ethiopia.</title>
        <authorList>
            <person name="Yemataw Z."/>
            <person name="Muzemil S."/>
            <person name="Ambachew D."/>
            <person name="Tripathi L."/>
            <person name="Tesfaye K."/>
            <person name="Chala A."/>
            <person name="Farbos A."/>
            <person name="O'Neill P."/>
            <person name="Moore K."/>
            <person name="Grant M."/>
            <person name="Studholme D.J."/>
        </authorList>
    </citation>
    <scope>NUCLEOTIDE SEQUENCE [LARGE SCALE GENOMIC DNA]</scope>
    <source>
        <tissue evidence="2">Leaf</tissue>
    </source>
</reference>
<dbReference type="Proteomes" id="UP000287651">
    <property type="component" value="Unassembled WGS sequence"/>
</dbReference>
<dbReference type="Proteomes" id="UP000290560">
    <property type="component" value="Unassembled WGS sequence"/>
</dbReference>
<gene>
    <name evidence="1" type="ORF">B296_00031910</name>
    <name evidence="2" type="ORF">BHM03_00022034</name>
</gene>
<protein>
    <submittedName>
        <fullName evidence="1">Uncharacterized protein</fullName>
    </submittedName>
</protein>
<name>A0A426ZHP5_ENSVE</name>
<dbReference type="EMBL" id="KV875867">
    <property type="protein sequence ID" value="RZR73261.1"/>
    <property type="molecule type" value="Genomic_DNA"/>
</dbReference>
<accession>A0A426ZHP5</accession>
<dbReference type="EMBL" id="AMZH03006574">
    <property type="protein sequence ID" value="RRT63502.1"/>
    <property type="molecule type" value="Genomic_DNA"/>
</dbReference>